<comment type="caution">
    <text evidence="1">The sequence shown here is derived from an EMBL/GenBank/DDBJ whole genome shotgun (WGS) entry which is preliminary data.</text>
</comment>
<name>A0A8J4XWJ0_CHIOP</name>
<evidence type="ECO:0000313" key="1">
    <source>
        <dbReference type="EMBL" id="KAG0716273.1"/>
    </source>
</evidence>
<gene>
    <name evidence="1" type="ORF">GWK47_010076</name>
</gene>
<dbReference type="Proteomes" id="UP000770661">
    <property type="component" value="Unassembled WGS sequence"/>
</dbReference>
<keyword evidence="2" id="KW-1185">Reference proteome</keyword>
<proteinExistence type="predicted"/>
<protein>
    <submittedName>
        <fullName evidence="1">Uncharacterized protein</fullName>
    </submittedName>
</protein>
<dbReference type="EMBL" id="JACEEZ010018980">
    <property type="protein sequence ID" value="KAG0716273.1"/>
    <property type="molecule type" value="Genomic_DNA"/>
</dbReference>
<sequence>MPVKEAAILATHPAVNVQGQELISARCALTRLFCMLVSALKLVPWDIMPVSLRFHSHHVVASALNFPHPELATCDLPTFGWRASAENKFVKSARKNARSVGQGSVCVAIPPFCWKIDIARKTVHQASIRVKMTLVLAVILHARLVMVPGSLPVLHVLTTSFSVGHTVSVCVQEEHMRKKGCVHLAMNLVPIVWGGNTKGNSCICISLDL</sequence>
<dbReference type="AlphaFoldDB" id="A0A8J4XWJ0"/>
<organism evidence="1 2">
    <name type="scientific">Chionoecetes opilio</name>
    <name type="common">Atlantic snow crab</name>
    <name type="synonym">Cancer opilio</name>
    <dbReference type="NCBI Taxonomy" id="41210"/>
    <lineage>
        <taxon>Eukaryota</taxon>
        <taxon>Metazoa</taxon>
        <taxon>Ecdysozoa</taxon>
        <taxon>Arthropoda</taxon>
        <taxon>Crustacea</taxon>
        <taxon>Multicrustacea</taxon>
        <taxon>Malacostraca</taxon>
        <taxon>Eumalacostraca</taxon>
        <taxon>Eucarida</taxon>
        <taxon>Decapoda</taxon>
        <taxon>Pleocyemata</taxon>
        <taxon>Brachyura</taxon>
        <taxon>Eubrachyura</taxon>
        <taxon>Majoidea</taxon>
        <taxon>Majidae</taxon>
        <taxon>Chionoecetes</taxon>
    </lineage>
</organism>
<accession>A0A8J4XWJ0</accession>
<reference evidence="1" key="1">
    <citation type="submission" date="2020-07" db="EMBL/GenBank/DDBJ databases">
        <title>The High-quality genome of the commercially important snow crab, Chionoecetes opilio.</title>
        <authorList>
            <person name="Jeong J.-H."/>
            <person name="Ryu S."/>
        </authorList>
    </citation>
    <scope>NUCLEOTIDE SEQUENCE</scope>
    <source>
        <strain evidence="1">MADBK_172401_WGS</strain>
        <tissue evidence="1">Digestive gland</tissue>
    </source>
</reference>
<evidence type="ECO:0000313" key="2">
    <source>
        <dbReference type="Proteomes" id="UP000770661"/>
    </source>
</evidence>